<feature type="transmembrane region" description="Helical" evidence="1">
    <location>
        <begin position="35"/>
        <end position="57"/>
    </location>
</feature>
<dbReference type="EMBL" id="AOSG01000033">
    <property type="protein sequence ID" value="EOR71564.1"/>
    <property type="molecule type" value="Genomic_DNA"/>
</dbReference>
<organism evidence="2 3">
    <name type="scientific">Thermobifida fusca TM51</name>
    <dbReference type="NCBI Taxonomy" id="1169414"/>
    <lineage>
        <taxon>Bacteria</taxon>
        <taxon>Bacillati</taxon>
        <taxon>Actinomycetota</taxon>
        <taxon>Actinomycetes</taxon>
        <taxon>Streptosporangiales</taxon>
        <taxon>Nocardiopsidaceae</taxon>
        <taxon>Thermobifida</taxon>
    </lineage>
</organism>
<keyword evidence="1" id="KW-0812">Transmembrane</keyword>
<feature type="transmembrane region" description="Helical" evidence="1">
    <location>
        <begin position="64"/>
        <end position="83"/>
    </location>
</feature>
<evidence type="ECO:0000313" key="2">
    <source>
        <dbReference type="EMBL" id="EOR71564.1"/>
    </source>
</evidence>
<dbReference type="PANTHER" id="PTHR23530:SF1">
    <property type="entry name" value="PERMEASE, MAJOR FACILITATOR SUPERFAMILY-RELATED"/>
    <property type="match status" value="1"/>
</dbReference>
<dbReference type="InterPro" id="IPR011701">
    <property type="entry name" value="MFS"/>
</dbReference>
<feature type="transmembrane region" description="Helical" evidence="1">
    <location>
        <begin position="133"/>
        <end position="152"/>
    </location>
</feature>
<protein>
    <submittedName>
        <fullName evidence="2">Transport protein</fullName>
    </submittedName>
</protein>
<proteinExistence type="predicted"/>
<dbReference type="Gene3D" id="1.20.1250.20">
    <property type="entry name" value="MFS general substrate transporter like domains"/>
    <property type="match status" value="1"/>
</dbReference>
<dbReference type="PANTHER" id="PTHR23530">
    <property type="entry name" value="TRANSPORT PROTEIN-RELATED"/>
    <property type="match status" value="1"/>
</dbReference>
<dbReference type="RefSeq" id="WP_016188598.1">
    <property type="nucleotide sequence ID" value="NZ_AOSG01000033.1"/>
</dbReference>
<gene>
    <name evidence="2" type="ORF">TM51_07071</name>
</gene>
<reference evidence="2 3" key="1">
    <citation type="journal article" date="2013" name="Genome Announc.">
        <title>Draft Genome Sequence of the Lignocellulose Decomposer Thermobifida fusca Strain TM51.</title>
        <authorList>
            <person name="Toth A."/>
            <person name="Barna T."/>
            <person name="Nagy I."/>
            <person name="Horvath B."/>
            <person name="Nagy I."/>
            <person name="Tancsics A."/>
            <person name="Kriszt B."/>
            <person name="Baka E."/>
            <person name="Fekete C."/>
            <person name="Kukolya J."/>
        </authorList>
    </citation>
    <scope>NUCLEOTIDE SEQUENCE [LARGE SCALE GENOMIC DNA]</scope>
    <source>
        <strain evidence="2 3">TM51</strain>
    </source>
</reference>
<feature type="transmembrane region" description="Helical" evidence="1">
    <location>
        <begin position="158"/>
        <end position="177"/>
    </location>
</feature>
<keyword evidence="1" id="KW-0472">Membrane</keyword>
<feature type="transmembrane region" description="Helical" evidence="1">
    <location>
        <begin position="240"/>
        <end position="259"/>
    </location>
</feature>
<dbReference type="Proteomes" id="UP000014184">
    <property type="component" value="Unassembled WGS sequence"/>
</dbReference>
<evidence type="ECO:0000256" key="1">
    <source>
        <dbReference type="SAM" id="Phobius"/>
    </source>
</evidence>
<dbReference type="GO" id="GO:0022857">
    <property type="term" value="F:transmembrane transporter activity"/>
    <property type="evidence" value="ECO:0007669"/>
    <property type="project" value="InterPro"/>
</dbReference>
<dbReference type="SUPFAM" id="SSF103473">
    <property type="entry name" value="MFS general substrate transporter"/>
    <property type="match status" value="1"/>
</dbReference>
<feature type="transmembrane region" description="Helical" evidence="1">
    <location>
        <begin position="348"/>
        <end position="371"/>
    </location>
</feature>
<feature type="transmembrane region" description="Helical" evidence="1">
    <location>
        <begin position="198"/>
        <end position="220"/>
    </location>
</feature>
<dbReference type="InterPro" id="IPR053160">
    <property type="entry name" value="MFS_DHA3_Transporter"/>
</dbReference>
<sequence length="374" mass="38288">MTWGVYAYAFFQDLIPLYPVYALLFADTGATDGQISALFALWTLVAFTFEVPSGLLADRWARRPLVAAAPLLAGAAFALWTLFPSFPVFAAGFVLWGAGGALGSGAFQALVYDTLAAAGRTSDYPRLIGRSRALATGAVLASGLLTGPLLLIGGYAAVGAASVAACVLAALAAGLLPETPRHRPVAGEQRQRGAWSGAWTRLRHTPALVGVMGALAALTVVDALDEYLPLLARATGAADWAVAPLVVLVSAGTALGQWCAGRGTRWTGPILCAGVLLLVAGALSGHPAGMVGVAAGFGAGAWAAVAVENRMHEQVSSRVRATVASLAEVGRSVVALLVYAAYGTGALWAGPGLLFALLVVPCLAVGVWLSVWRL</sequence>
<feature type="transmembrane region" description="Helical" evidence="1">
    <location>
        <begin position="319"/>
        <end position="342"/>
    </location>
</feature>
<name>A0A9P2TBT6_THEFU</name>
<evidence type="ECO:0000313" key="3">
    <source>
        <dbReference type="Proteomes" id="UP000014184"/>
    </source>
</evidence>
<dbReference type="InterPro" id="IPR036259">
    <property type="entry name" value="MFS_trans_sf"/>
</dbReference>
<feature type="transmembrane region" description="Helical" evidence="1">
    <location>
        <begin position="89"/>
        <end position="112"/>
    </location>
</feature>
<keyword evidence="1" id="KW-1133">Transmembrane helix</keyword>
<feature type="transmembrane region" description="Helical" evidence="1">
    <location>
        <begin position="266"/>
        <end position="283"/>
    </location>
</feature>
<feature type="transmembrane region" description="Helical" evidence="1">
    <location>
        <begin position="289"/>
        <end position="307"/>
    </location>
</feature>
<dbReference type="AlphaFoldDB" id="A0A9P2TBT6"/>
<comment type="caution">
    <text evidence="2">The sequence shown here is derived from an EMBL/GenBank/DDBJ whole genome shotgun (WGS) entry which is preliminary data.</text>
</comment>
<dbReference type="Pfam" id="PF07690">
    <property type="entry name" value="MFS_1"/>
    <property type="match status" value="1"/>
</dbReference>
<keyword evidence="3" id="KW-1185">Reference proteome</keyword>
<accession>A0A9P2TBT6</accession>